<organism evidence="1">
    <name type="scientific">Aphanomyces astaci</name>
    <name type="common">Crayfish plague agent</name>
    <dbReference type="NCBI Taxonomy" id="112090"/>
    <lineage>
        <taxon>Eukaryota</taxon>
        <taxon>Sar</taxon>
        <taxon>Stramenopiles</taxon>
        <taxon>Oomycota</taxon>
        <taxon>Saprolegniomycetes</taxon>
        <taxon>Saprolegniales</taxon>
        <taxon>Verrucalvaceae</taxon>
        <taxon>Aphanomyces</taxon>
    </lineage>
</organism>
<dbReference type="RefSeq" id="XP_009831984.1">
    <property type="nucleotide sequence ID" value="XM_009833682.1"/>
</dbReference>
<dbReference type="VEuPathDB" id="FungiDB:H257_07954"/>
<dbReference type="GeneID" id="20809950"/>
<sequence>MKSFTKLLLAGGGVITFVSVVTGPLSEWNARREGAIFLKNLEKKVFEKAA</sequence>
<dbReference type="EMBL" id="KI913130">
    <property type="protein sequence ID" value="ETV78403.1"/>
    <property type="molecule type" value="Genomic_DNA"/>
</dbReference>
<evidence type="ECO:0000313" key="1">
    <source>
        <dbReference type="EMBL" id="ETV78403.1"/>
    </source>
</evidence>
<dbReference type="OrthoDB" id="159685at2759"/>
<accession>W4GHG0</accession>
<gene>
    <name evidence="1" type="ORF">H257_07954</name>
</gene>
<proteinExistence type="predicted"/>
<reference evidence="1" key="1">
    <citation type="submission" date="2013-12" db="EMBL/GenBank/DDBJ databases">
        <title>The Genome Sequence of Aphanomyces astaci APO3.</title>
        <authorList>
            <consortium name="The Broad Institute Genomics Platform"/>
            <person name="Russ C."/>
            <person name="Tyler B."/>
            <person name="van West P."/>
            <person name="Dieguez-Uribeondo J."/>
            <person name="Young S.K."/>
            <person name="Zeng Q."/>
            <person name="Gargeya S."/>
            <person name="Fitzgerald M."/>
            <person name="Abouelleil A."/>
            <person name="Alvarado L."/>
            <person name="Chapman S.B."/>
            <person name="Gainer-Dewar J."/>
            <person name="Goldberg J."/>
            <person name="Griggs A."/>
            <person name="Gujja S."/>
            <person name="Hansen M."/>
            <person name="Howarth C."/>
            <person name="Imamovic A."/>
            <person name="Ireland A."/>
            <person name="Larimer J."/>
            <person name="McCowan C."/>
            <person name="Murphy C."/>
            <person name="Pearson M."/>
            <person name="Poon T.W."/>
            <person name="Priest M."/>
            <person name="Roberts A."/>
            <person name="Saif S."/>
            <person name="Shea T."/>
            <person name="Sykes S."/>
            <person name="Wortman J."/>
            <person name="Nusbaum C."/>
            <person name="Birren B."/>
        </authorList>
    </citation>
    <scope>NUCLEOTIDE SEQUENCE [LARGE SCALE GENOMIC DNA]</scope>
    <source>
        <strain evidence="1">APO3</strain>
    </source>
</reference>
<dbReference type="AlphaFoldDB" id="W4GHG0"/>
<name>W4GHG0_APHAT</name>
<protein>
    <submittedName>
        <fullName evidence="1">Uncharacterized protein</fullName>
    </submittedName>
</protein>